<dbReference type="GeneID" id="41324038"/>
<dbReference type="EMBL" id="CP005934">
    <property type="protein sequence ID" value="AGN26968.1"/>
    <property type="molecule type" value="Genomic_DNA"/>
</dbReference>
<dbReference type="Proteomes" id="UP000014070">
    <property type="component" value="Chromosome"/>
</dbReference>
<keyword evidence="2" id="KW-1185">Reference proteome</keyword>
<dbReference type="STRING" id="1295009.MMINT_16750"/>
<gene>
    <name evidence="1" type="ORF">MMINT_16750</name>
</gene>
<name>R9TBZ1_METII</name>
<dbReference type="AlphaFoldDB" id="R9TBZ1"/>
<dbReference type="InParanoid" id="R9TBZ1"/>
<organism evidence="1 2">
    <name type="scientific">Methanomassiliicoccus intestinalis (strain Issoire-Mx1)</name>
    <dbReference type="NCBI Taxonomy" id="1295009"/>
    <lineage>
        <taxon>Archaea</taxon>
        <taxon>Methanobacteriati</taxon>
        <taxon>Thermoplasmatota</taxon>
        <taxon>Thermoplasmata</taxon>
        <taxon>Methanomassiliicoccales</taxon>
        <taxon>Methanomassiliicoccaceae</taxon>
        <taxon>Methanomassiliicoccus</taxon>
    </lineage>
</organism>
<dbReference type="RefSeq" id="WP_020449493.1">
    <property type="nucleotide sequence ID" value="NC_021353.1"/>
</dbReference>
<evidence type="ECO:0000313" key="2">
    <source>
        <dbReference type="Proteomes" id="UP000014070"/>
    </source>
</evidence>
<proteinExistence type="predicted"/>
<accession>R9TBZ1</accession>
<dbReference type="KEGG" id="mer:MMINT_16750"/>
<sequence>MGITTHDLFFKEKIDEKVCGFILSNDVKQKVEILKLATNKTKSELAEDAIRLLYLMYSCIPKELMEPILDSLMDKDAKKCIKTVEEIESLLRRIL</sequence>
<dbReference type="HOGENOM" id="CLU_2366058_0_0_2"/>
<reference evidence="1 2" key="1">
    <citation type="journal article" date="2013" name="Genome Announc.">
        <title>Genome sequence of 'Candidatus Methanomassiliicoccus intestinalis' Issoire-Mx1, a third thermoplasmatales-related methanogenic archaeon from human feces.</title>
        <authorList>
            <person name="Borrel G."/>
            <person name="Harris H.M."/>
            <person name="Parisot N."/>
            <person name="Gaci N."/>
            <person name="Tottey W."/>
            <person name="Mihajlovski A."/>
            <person name="Deane J."/>
            <person name="Gribaldo S."/>
            <person name="Bardot O."/>
            <person name="Peyretaillade E."/>
            <person name="Peyret P."/>
            <person name="O'Toole P.W."/>
            <person name="Brugere J.F."/>
        </authorList>
    </citation>
    <scope>NUCLEOTIDE SEQUENCE [LARGE SCALE GENOMIC DNA]</scope>
    <source>
        <strain evidence="1 2">Issoire-Mx1</strain>
    </source>
</reference>
<evidence type="ECO:0000313" key="1">
    <source>
        <dbReference type="EMBL" id="AGN26968.1"/>
    </source>
</evidence>
<protein>
    <submittedName>
        <fullName evidence="1">Uncharacterized protein</fullName>
    </submittedName>
</protein>